<evidence type="ECO:0000313" key="9">
    <source>
        <dbReference type="EMBL" id="TVY88843.1"/>
    </source>
</evidence>
<dbReference type="InterPro" id="IPR041470">
    <property type="entry name" value="GCP_N"/>
</dbReference>
<dbReference type="Pfam" id="PF04130">
    <property type="entry name" value="GCP_C_terminal"/>
    <property type="match status" value="1"/>
</dbReference>
<keyword evidence="3" id="KW-0963">Cytoplasm</keyword>
<evidence type="ECO:0000256" key="1">
    <source>
        <dbReference type="ARBA" id="ARBA00004245"/>
    </source>
</evidence>
<dbReference type="InterPro" id="IPR036291">
    <property type="entry name" value="NAD(P)-bd_dom_sf"/>
</dbReference>
<dbReference type="Gene3D" id="1.20.120.1900">
    <property type="entry name" value="Gamma-tubulin complex, C-terminal domain"/>
    <property type="match status" value="1"/>
</dbReference>
<dbReference type="GO" id="GO:0000278">
    <property type="term" value="P:mitotic cell cycle"/>
    <property type="evidence" value="ECO:0007669"/>
    <property type="project" value="TreeGrafter"/>
</dbReference>
<dbReference type="GO" id="GO:0051011">
    <property type="term" value="F:microtubule minus-end binding"/>
    <property type="evidence" value="ECO:0007669"/>
    <property type="project" value="TreeGrafter"/>
</dbReference>
<comment type="similarity">
    <text evidence="2">Belongs to the TUBGCP family.</text>
</comment>
<dbReference type="PRINTS" id="PR00081">
    <property type="entry name" value="GDHRDH"/>
</dbReference>
<comment type="caution">
    <text evidence="9">The sequence shown here is derived from an EMBL/GenBank/DDBJ whole genome shotgun (WGS) entry which is preliminary data.</text>
</comment>
<comment type="subcellular location">
    <subcellularLocation>
        <location evidence="1">Cytoplasm</location>
        <location evidence="1">Cytoskeleton</location>
    </subcellularLocation>
</comment>
<evidence type="ECO:0000256" key="3">
    <source>
        <dbReference type="ARBA" id="ARBA00022490"/>
    </source>
</evidence>
<sequence>MTFHPGTLPDLKGKVFIVTGGNSGIGYYTVAHLAEHGAHVYMCARSPEKGTSAIAGIKKMHPSANIGLLQMDLMDLTSVVAAAKHFLALETALHGLVNNAGIMATPFETTKDGHEAQWQTNYLAHWVLTEHLLPLMLRTAKMLRPGNVRIVNLTSSGHLGAPKSGINFMDLSLKDSGPWPRYGQSKLANILHTRTLHKTYGPGSPSARDGEGEIWVSAVHPGLVETNIATSVGESGSGLMSVLSVLRLFGLMWPADKGSWTSLFCAASRDMKAEQSGTYFEIFGRFLEPCWQSSAAKDGKLVERLEEWTGEVMRKEGKDLRILSAARVYVEEHAIHTRCEKTTCPADLQLRDSSPKRIKLAAKERTEKSDVVRRSRSSNPRMRTSVSRSAEARVRPVSDADPHNQKQKKASQRCHNASLVTHTSAPLASRISIPPRASKAPISLHPRDLRELSLEAQEAAIIEDLLVVLMGLEGQYIHFAKPYNPSAEKDRLAGPVFVILPGLDPSLRDLTIEILKMATHYSALVAFIDVQGRAELGVVNHALSAAMRKLMFDYLVLIAQLETQFLSNPSFTLHVLGVHILPASHLMSQVYSLAQAIITQNSPTDDDKDSDIEFDMDKILEALQGGDLISGIRSTQVCKGGSILGLITKRLELFSGDPVTRAILISLLQNTSRPYMRMLNEWLHHGTIQDSYAEFLVKEQKSIKRERLAEDYTDDYWERRYTLRDNVPPQLESVQHKVLLAGKYLNVVRECGGVDISKAISNVPTTFEDPRFFDNVNDAYVYANKSLLNLLLTTYALPARLRSMKHYFFLSQSDFLSYFLDLASPELRKPVDKVNTSKLQALLDLVLPAQDPFKENIKVEMNSVNLIDCLTRVINISGIEDGEGLLNPPAPPVESEKGPVGFTSLQLDCVVPFPASLVISRKTVWRYQALFRYLFSLRHLEQQLVANWQTLNKASSWAHRSSNKEIELCKRRAFTLRARMLVYVQQLLYFCTSEVIEPNWQAFMEKLKDGSISAVGTVDELMQNHVDFLDTCLKECMLTNGRLLRVYVIVTTLGLILLSRDIPNSCIPVPCSRISHRGFLNFSRELESNDPDLSGSTKPPQLEKMAATLRKFELNFERHMHVLLDEMNHFAATETAVLLSFCARLGDIYQGTGFREPGSKTDHGADI</sequence>
<dbReference type="GO" id="GO:0051321">
    <property type="term" value="P:meiotic cell cycle"/>
    <property type="evidence" value="ECO:0007669"/>
    <property type="project" value="TreeGrafter"/>
</dbReference>
<evidence type="ECO:0000256" key="4">
    <source>
        <dbReference type="ARBA" id="ARBA00022701"/>
    </source>
</evidence>
<organism evidence="9 10">
    <name type="scientific">Lachnellula willkommii</name>
    <dbReference type="NCBI Taxonomy" id="215461"/>
    <lineage>
        <taxon>Eukaryota</taxon>
        <taxon>Fungi</taxon>
        <taxon>Dikarya</taxon>
        <taxon>Ascomycota</taxon>
        <taxon>Pezizomycotina</taxon>
        <taxon>Leotiomycetes</taxon>
        <taxon>Helotiales</taxon>
        <taxon>Lachnaceae</taxon>
        <taxon>Lachnellula</taxon>
    </lineage>
</organism>
<dbReference type="InterPro" id="IPR002347">
    <property type="entry name" value="SDR_fam"/>
</dbReference>
<feature type="compositionally biased region" description="Basic and acidic residues" evidence="6">
    <location>
        <begin position="362"/>
        <end position="373"/>
    </location>
</feature>
<dbReference type="GO" id="GO:0043015">
    <property type="term" value="F:gamma-tubulin binding"/>
    <property type="evidence" value="ECO:0007669"/>
    <property type="project" value="InterPro"/>
</dbReference>
<evidence type="ECO:0000256" key="5">
    <source>
        <dbReference type="ARBA" id="ARBA00023212"/>
    </source>
</evidence>
<dbReference type="GO" id="GO:0000922">
    <property type="term" value="C:spindle pole"/>
    <property type="evidence" value="ECO:0007669"/>
    <property type="project" value="InterPro"/>
</dbReference>
<evidence type="ECO:0000259" key="8">
    <source>
        <dbReference type="Pfam" id="PF17681"/>
    </source>
</evidence>
<evidence type="ECO:0000256" key="2">
    <source>
        <dbReference type="ARBA" id="ARBA00010337"/>
    </source>
</evidence>
<dbReference type="FunFam" id="1.20.120.1900:FF:000011">
    <property type="entry name" value="Spindle pole body component"/>
    <property type="match status" value="1"/>
</dbReference>
<name>A0A559M7A7_9HELO</name>
<reference evidence="9 10" key="1">
    <citation type="submission" date="2018-05" db="EMBL/GenBank/DDBJ databases">
        <title>Genome sequencing and assembly of the regulated plant pathogen Lachnellula willkommii and related sister species for the development of diagnostic species identification markers.</title>
        <authorList>
            <person name="Giroux E."/>
            <person name="Bilodeau G."/>
        </authorList>
    </citation>
    <scope>NUCLEOTIDE SEQUENCE [LARGE SCALE GENOMIC DNA]</scope>
    <source>
        <strain evidence="9 10">CBS 172.35</strain>
    </source>
</reference>
<dbReference type="Pfam" id="PF00106">
    <property type="entry name" value="adh_short"/>
    <property type="match status" value="1"/>
</dbReference>
<dbReference type="Gene3D" id="3.40.50.720">
    <property type="entry name" value="NAD(P)-binding Rossmann-like Domain"/>
    <property type="match status" value="1"/>
</dbReference>
<dbReference type="AlphaFoldDB" id="A0A559M7A7"/>
<dbReference type="InterPro" id="IPR040457">
    <property type="entry name" value="GCP_C"/>
</dbReference>
<dbReference type="GO" id="GO:0000930">
    <property type="term" value="C:gamma-tubulin complex"/>
    <property type="evidence" value="ECO:0007669"/>
    <property type="project" value="TreeGrafter"/>
</dbReference>
<feature type="region of interest" description="Disordered" evidence="6">
    <location>
        <begin position="362"/>
        <end position="415"/>
    </location>
</feature>
<dbReference type="GO" id="GO:0007020">
    <property type="term" value="P:microtubule nucleation"/>
    <property type="evidence" value="ECO:0007669"/>
    <property type="project" value="InterPro"/>
</dbReference>
<dbReference type="SUPFAM" id="SSF51735">
    <property type="entry name" value="NAD(P)-binding Rossmann-fold domains"/>
    <property type="match status" value="1"/>
</dbReference>
<evidence type="ECO:0000259" key="7">
    <source>
        <dbReference type="Pfam" id="PF04130"/>
    </source>
</evidence>
<feature type="domain" description="Gamma tubulin complex component C-terminal" evidence="7">
    <location>
        <begin position="797"/>
        <end position="1145"/>
    </location>
</feature>
<feature type="domain" description="Gamma tubulin complex component protein N-terminal" evidence="8">
    <location>
        <begin position="462"/>
        <end position="792"/>
    </location>
</feature>
<dbReference type="PANTHER" id="PTHR19302">
    <property type="entry name" value="GAMMA TUBULIN COMPLEX PROTEIN"/>
    <property type="match status" value="1"/>
</dbReference>
<feature type="compositionally biased region" description="Basic and acidic residues" evidence="6">
    <location>
        <begin position="390"/>
        <end position="404"/>
    </location>
</feature>
<keyword evidence="5" id="KW-0206">Cytoskeleton</keyword>
<dbReference type="InterPro" id="IPR007259">
    <property type="entry name" value="GCP"/>
</dbReference>
<dbReference type="Proteomes" id="UP000315522">
    <property type="component" value="Unassembled WGS sequence"/>
</dbReference>
<dbReference type="GO" id="GO:0051225">
    <property type="term" value="P:spindle assembly"/>
    <property type="evidence" value="ECO:0007669"/>
    <property type="project" value="TreeGrafter"/>
</dbReference>
<gene>
    <name evidence="9" type="primary">alp4_1</name>
    <name evidence="9" type="ORF">LAWI1_G005125</name>
</gene>
<dbReference type="GO" id="GO:0044732">
    <property type="term" value="C:mitotic spindle pole body"/>
    <property type="evidence" value="ECO:0007669"/>
    <property type="project" value="TreeGrafter"/>
</dbReference>
<evidence type="ECO:0000256" key="6">
    <source>
        <dbReference type="SAM" id="MobiDB-lite"/>
    </source>
</evidence>
<keyword evidence="4" id="KW-0493">Microtubule</keyword>
<evidence type="ECO:0000313" key="10">
    <source>
        <dbReference type="Proteomes" id="UP000315522"/>
    </source>
</evidence>
<feature type="compositionally biased region" description="Polar residues" evidence="6">
    <location>
        <begin position="377"/>
        <end position="388"/>
    </location>
</feature>
<dbReference type="EMBL" id="QGML01001527">
    <property type="protein sequence ID" value="TVY88843.1"/>
    <property type="molecule type" value="Genomic_DNA"/>
</dbReference>
<dbReference type="GO" id="GO:0005874">
    <property type="term" value="C:microtubule"/>
    <property type="evidence" value="ECO:0007669"/>
    <property type="project" value="UniProtKB-KW"/>
</dbReference>
<protein>
    <submittedName>
        <fullName evidence="9">Spindle pole body component</fullName>
    </submittedName>
</protein>
<dbReference type="InterPro" id="IPR042241">
    <property type="entry name" value="GCP_C_sf"/>
</dbReference>
<dbReference type="PANTHER" id="PTHR19302:SF13">
    <property type="entry name" value="GAMMA-TUBULIN COMPLEX COMPONENT 2"/>
    <property type="match status" value="1"/>
</dbReference>
<dbReference type="Pfam" id="PF17681">
    <property type="entry name" value="GCP_N_terminal"/>
    <property type="match status" value="1"/>
</dbReference>
<accession>A0A559M7A7</accession>
<proteinExistence type="inferred from homology"/>
<dbReference type="GO" id="GO:0031122">
    <property type="term" value="P:cytoplasmic microtubule organization"/>
    <property type="evidence" value="ECO:0007669"/>
    <property type="project" value="TreeGrafter"/>
</dbReference>
<keyword evidence="10" id="KW-1185">Reference proteome</keyword>